<dbReference type="PROSITE" id="PS51918">
    <property type="entry name" value="RADICAL_SAM"/>
    <property type="match status" value="1"/>
</dbReference>
<dbReference type="SFLD" id="SFLDF00274">
    <property type="entry name" value="ribosomal_protein_S12_methylth"/>
    <property type="match status" value="1"/>
</dbReference>
<evidence type="ECO:0000259" key="9">
    <source>
        <dbReference type="PROSITE" id="PS50926"/>
    </source>
</evidence>
<dbReference type="RefSeq" id="WP_425345998.1">
    <property type="nucleotide sequence ID" value="NZ_JBGUBD010000007.1"/>
</dbReference>
<dbReference type="SFLD" id="SFLDS00029">
    <property type="entry name" value="Radical_SAM"/>
    <property type="match status" value="1"/>
</dbReference>
<feature type="domain" description="TRAM" evidence="9">
    <location>
        <begin position="416"/>
        <end position="494"/>
    </location>
</feature>
<comment type="catalytic activity">
    <reaction evidence="8">
        <text>L-aspartate(89)-[ribosomal protein uS12]-hydrogen + (sulfur carrier)-SH + AH2 + 2 S-adenosyl-L-methionine = 3-methylsulfanyl-L-aspartate(89)-[ribosomal protein uS12]-hydrogen + (sulfur carrier)-H + 5'-deoxyadenosine + L-methionine + A + S-adenosyl-L-homocysteine + 2 H(+)</text>
        <dbReference type="Rhea" id="RHEA:37087"/>
        <dbReference type="Rhea" id="RHEA-COMP:10460"/>
        <dbReference type="Rhea" id="RHEA-COMP:10461"/>
        <dbReference type="Rhea" id="RHEA-COMP:14737"/>
        <dbReference type="Rhea" id="RHEA-COMP:14739"/>
        <dbReference type="ChEBI" id="CHEBI:13193"/>
        <dbReference type="ChEBI" id="CHEBI:15378"/>
        <dbReference type="ChEBI" id="CHEBI:17319"/>
        <dbReference type="ChEBI" id="CHEBI:17499"/>
        <dbReference type="ChEBI" id="CHEBI:29917"/>
        <dbReference type="ChEBI" id="CHEBI:29961"/>
        <dbReference type="ChEBI" id="CHEBI:57844"/>
        <dbReference type="ChEBI" id="CHEBI:57856"/>
        <dbReference type="ChEBI" id="CHEBI:59789"/>
        <dbReference type="ChEBI" id="CHEBI:64428"/>
        <dbReference type="ChEBI" id="CHEBI:73599"/>
        <dbReference type="EC" id="2.8.4.4"/>
    </reaction>
</comment>
<evidence type="ECO:0000256" key="5">
    <source>
        <dbReference type="ARBA" id="ARBA00022723"/>
    </source>
</evidence>
<reference evidence="12 13" key="1">
    <citation type="submission" date="2024-08" db="EMBL/GenBank/DDBJ databases">
        <title>Whole-genome sequencing of halo(alkali)philic microorganisms from hypersaline lakes.</title>
        <authorList>
            <person name="Sorokin D.Y."/>
            <person name="Merkel A.Y."/>
            <person name="Messina E."/>
            <person name="Yakimov M."/>
        </authorList>
    </citation>
    <scope>NUCLEOTIDE SEQUENCE [LARGE SCALE GENOMIC DNA]</scope>
    <source>
        <strain evidence="12 13">AB-hyl4</strain>
    </source>
</reference>
<dbReference type="SFLD" id="SFLDG01082">
    <property type="entry name" value="B12-binding_domain_containing"/>
    <property type="match status" value="1"/>
</dbReference>
<feature type="binding site" evidence="8">
    <location>
        <position position="26"/>
    </location>
    <ligand>
        <name>[4Fe-4S] cluster</name>
        <dbReference type="ChEBI" id="CHEBI:49883"/>
        <label>1</label>
    </ligand>
</feature>
<feature type="domain" description="Radical SAM core" evidence="11">
    <location>
        <begin position="176"/>
        <end position="412"/>
    </location>
</feature>
<dbReference type="InterPro" id="IPR020612">
    <property type="entry name" value="Methylthiotransferase_CS"/>
</dbReference>
<feature type="binding site" evidence="8">
    <location>
        <position position="96"/>
    </location>
    <ligand>
        <name>[4Fe-4S] cluster</name>
        <dbReference type="ChEBI" id="CHEBI:49883"/>
        <label>1</label>
    </ligand>
</feature>
<dbReference type="PROSITE" id="PS51449">
    <property type="entry name" value="MTTASE_N"/>
    <property type="match status" value="1"/>
</dbReference>
<dbReference type="InterPro" id="IPR002792">
    <property type="entry name" value="TRAM_dom"/>
</dbReference>
<dbReference type="InterPro" id="IPR007197">
    <property type="entry name" value="rSAM"/>
</dbReference>
<keyword evidence="1 8" id="KW-0004">4Fe-4S</keyword>
<feature type="domain" description="MTTase N-terminal" evidence="10">
    <location>
        <begin position="17"/>
        <end position="133"/>
    </location>
</feature>
<feature type="binding site" evidence="8">
    <location>
        <position position="190"/>
    </location>
    <ligand>
        <name>[4Fe-4S] cluster</name>
        <dbReference type="ChEBI" id="CHEBI:49883"/>
        <label>2</label>
        <note>4Fe-4S-S-AdoMet</note>
    </ligand>
</feature>
<dbReference type="Gene3D" id="2.40.50.140">
    <property type="entry name" value="Nucleic acid-binding proteins"/>
    <property type="match status" value="1"/>
</dbReference>
<dbReference type="Pfam" id="PF04055">
    <property type="entry name" value="Radical_SAM"/>
    <property type="match status" value="1"/>
</dbReference>
<comment type="function">
    <text evidence="8">Catalyzes the methylthiolation of an aspartic acid residue of ribosomal protein uS12.</text>
</comment>
<sequence>MTVTPQQPDSPAVPDVQTVSFVSLGCPKNLVDSEKMLGLLAEDGLLPVPPDEEADAIVINTCGFLEASKDESMEEIARAAELKREGKLKRLIVAGCLVQRHRAKMLEWCPDIDALIGVFDRDRIVEAVRGVRQAGKDVGVDLPVYSSIAANATIAKQARQVEAAGYFEDDSARLRLTPRHYAYLRMSEGCNQNCAFCTIPSIRGKMRSKPVDRIVGEARELLGDGAFEINLIGQDTTSYGNDIGYGAGLVGLLESLDAVAREHGGAWMRLMYAYPSCFTDEMIDAIAKLPNILKYIDMPLQHINDRVLDRMRRKTSRGLIETLLTKLRDRVPGIAIRTTFITGFPGETEAEHQELVEFVRTFGFENMGVFPFSPEPGTPAARFYHDGEAIDDETIARRQEELMLAQQEVVFARHAKLAEGQTELDVLIEGEAEMEDEAESVEAGTLHAGRSYTQAPQIDGVTYVLSREGLTPGELVRCRIVDHEDYDLIARPVSDLERKVGLPVVG</sequence>
<dbReference type="GO" id="GO:0005840">
    <property type="term" value="C:ribosome"/>
    <property type="evidence" value="ECO:0007669"/>
    <property type="project" value="UniProtKB-KW"/>
</dbReference>
<dbReference type="HAMAP" id="MF_01865">
    <property type="entry name" value="MTTase_RimO"/>
    <property type="match status" value="1"/>
</dbReference>
<dbReference type="NCBIfam" id="TIGR00089">
    <property type="entry name" value="MiaB/RimO family radical SAM methylthiotransferase"/>
    <property type="match status" value="1"/>
</dbReference>
<evidence type="ECO:0000256" key="8">
    <source>
        <dbReference type="HAMAP-Rule" id="MF_01865"/>
    </source>
</evidence>
<comment type="cofactor">
    <cofactor evidence="8">
        <name>[4Fe-4S] cluster</name>
        <dbReference type="ChEBI" id="CHEBI:49883"/>
    </cofactor>
    <text evidence="8">Binds 2 [4Fe-4S] clusters. One cluster is coordinated with 3 cysteines and an exchangeable S-adenosyl-L-methionine.</text>
</comment>
<accession>A0ABV4U642</accession>
<dbReference type="InterPro" id="IPR012340">
    <property type="entry name" value="NA-bd_OB-fold"/>
</dbReference>
<evidence type="ECO:0000259" key="10">
    <source>
        <dbReference type="PROSITE" id="PS51449"/>
    </source>
</evidence>
<keyword evidence="6 8" id="KW-0408">Iron</keyword>
<dbReference type="PANTHER" id="PTHR43837">
    <property type="entry name" value="RIBOSOMAL PROTEIN S12 METHYLTHIOTRANSFERASE RIMO"/>
    <property type="match status" value="1"/>
</dbReference>
<organism evidence="12 13">
    <name type="scientific">Natronomicrosphaera hydrolytica</name>
    <dbReference type="NCBI Taxonomy" id="3242702"/>
    <lineage>
        <taxon>Bacteria</taxon>
        <taxon>Pseudomonadati</taxon>
        <taxon>Planctomycetota</taxon>
        <taxon>Phycisphaerae</taxon>
        <taxon>Phycisphaerales</taxon>
        <taxon>Phycisphaeraceae</taxon>
        <taxon>Natronomicrosphaera</taxon>
    </lineage>
</organism>
<keyword evidence="12" id="KW-0689">Ribosomal protein</keyword>
<keyword evidence="3 8" id="KW-0808">Transferase</keyword>
<dbReference type="PROSITE" id="PS50926">
    <property type="entry name" value="TRAM"/>
    <property type="match status" value="1"/>
</dbReference>
<dbReference type="InterPro" id="IPR005840">
    <property type="entry name" value="Ribosomal_uS12_MeSTrfase_RimO"/>
</dbReference>
<keyword evidence="13" id="KW-1185">Reference proteome</keyword>
<evidence type="ECO:0000256" key="2">
    <source>
        <dbReference type="ARBA" id="ARBA00022490"/>
    </source>
</evidence>
<evidence type="ECO:0000256" key="7">
    <source>
        <dbReference type="ARBA" id="ARBA00023014"/>
    </source>
</evidence>
<dbReference type="Proteomes" id="UP001575105">
    <property type="component" value="Unassembled WGS sequence"/>
</dbReference>
<dbReference type="GO" id="GO:0103039">
    <property type="term" value="F:protein methylthiotransferase activity"/>
    <property type="evidence" value="ECO:0007669"/>
    <property type="project" value="UniProtKB-EC"/>
</dbReference>
<dbReference type="NCBIfam" id="TIGR01125">
    <property type="entry name" value="30S ribosomal protein S12 methylthiotransferase RimO"/>
    <property type="match status" value="1"/>
</dbReference>
<dbReference type="EC" id="2.8.4.4" evidence="8"/>
<dbReference type="Gene3D" id="3.80.30.20">
    <property type="entry name" value="tm_1862 like domain"/>
    <property type="match status" value="1"/>
</dbReference>
<dbReference type="Pfam" id="PF00919">
    <property type="entry name" value="UPF0004"/>
    <property type="match status" value="1"/>
</dbReference>
<comment type="caution">
    <text evidence="12">The sequence shown here is derived from an EMBL/GenBank/DDBJ whole genome shotgun (WGS) entry which is preliminary data.</text>
</comment>
<keyword evidence="2 8" id="KW-0963">Cytoplasm</keyword>
<feature type="binding site" evidence="8">
    <location>
        <position position="62"/>
    </location>
    <ligand>
        <name>[4Fe-4S] cluster</name>
        <dbReference type="ChEBI" id="CHEBI:49883"/>
        <label>1</label>
    </ligand>
</feature>
<feature type="binding site" evidence="8">
    <location>
        <position position="194"/>
    </location>
    <ligand>
        <name>[4Fe-4S] cluster</name>
        <dbReference type="ChEBI" id="CHEBI:49883"/>
        <label>2</label>
        <note>4Fe-4S-S-AdoMet</note>
    </ligand>
</feature>
<keyword evidence="7 8" id="KW-0411">Iron-sulfur</keyword>
<evidence type="ECO:0000313" key="12">
    <source>
        <dbReference type="EMBL" id="MFA9479070.1"/>
    </source>
</evidence>
<evidence type="ECO:0000256" key="6">
    <source>
        <dbReference type="ARBA" id="ARBA00023004"/>
    </source>
</evidence>
<keyword evidence="4 8" id="KW-0949">S-adenosyl-L-methionine</keyword>
<evidence type="ECO:0000256" key="4">
    <source>
        <dbReference type="ARBA" id="ARBA00022691"/>
    </source>
</evidence>
<dbReference type="SMART" id="SM00729">
    <property type="entry name" value="Elp3"/>
    <property type="match status" value="1"/>
</dbReference>
<evidence type="ECO:0000256" key="1">
    <source>
        <dbReference type="ARBA" id="ARBA00022485"/>
    </source>
</evidence>
<evidence type="ECO:0000256" key="3">
    <source>
        <dbReference type="ARBA" id="ARBA00022679"/>
    </source>
</evidence>
<comment type="similarity">
    <text evidence="8">Belongs to the methylthiotransferase family. RimO subfamily.</text>
</comment>
<protein>
    <recommendedName>
        <fullName evidence="8">Ribosomal protein uS12 methylthiotransferase RimO</fullName>
        <shortName evidence="8">uS12 MTTase</shortName>
        <shortName evidence="8">uS12 methylthiotransferase</shortName>
        <ecNumber evidence="8">2.8.4.4</ecNumber>
    </recommendedName>
    <alternativeName>
        <fullName evidence="8">Ribosomal protein uS12 (aspartate-C(3))-methylthiotransferase</fullName>
    </alternativeName>
    <alternativeName>
        <fullName evidence="8">Ribosome maturation factor RimO</fullName>
    </alternativeName>
</protein>
<dbReference type="InterPro" id="IPR023404">
    <property type="entry name" value="rSAM_horseshoe"/>
</dbReference>
<evidence type="ECO:0000313" key="13">
    <source>
        <dbReference type="Proteomes" id="UP001575105"/>
    </source>
</evidence>
<dbReference type="InterPro" id="IPR058240">
    <property type="entry name" value="rSAM_sf"/>
</dbReference>
<comment type="subcellular location">
    <subcellularLocation>
        <location evidence="8">Cytoplasm</location>
    </subcellularLocation>
</comment>
<dbReference type="InterPro" id="IPR005839">
    <property type="entry name" value="Methylthiotransferase"/>
</dbReference>
<dbReference type="PANTHER" id="PTHR43837:SF1">
    <property type="entry name" value="RIBOSOMAL PROTEIN US12 METHYLTHIOTRANSFERASE RIMO"/>
    <property type="match status" value="1"/>
</dbReference>
<keyword evidence="12" id="KW-0687">Ribonucleoprotein</keyword>
<dbReference type="SUPFAM" id="SSF102114">
    <property type="entry name" value="Radical SAM enzymes"/>
    <property type="match status" value="1"/>
</dbReference>
<proteinExistence type="inferred from homology"/>
<dbReference type="InterPro" id="IPR013848">
    <property type="entry name" value="Methylthiotransferase_N"/>
</dbReference>
<dbReference type="SFLD" id="SFLDG01061">
    <property type="entry name" value="methylthiotransferase"/>
    <property type="match status" value="1"/>
</dbReference>
<dbReference type="InterPro" id="IPR038135">
    <property type="entry name" value="Methylthiotransferase_N_sf"/>
</dbReference>
<keyword evidence="5 8" id="KW-0479">Metal-binding</keyword>
<name>A0ABV4U642_9BACT</name>
<dbReference type="EMBL" id="JBGUBD010000007">
    <property type="protein sequence ID" value="MFA9479070.1"/>
    <property type="molecule type" value="Genomic_DNA"/>
</dbReference>
<dbReference type="InterPro" id="IPR006638">
    <property type="entry name" value="Elp3/MiaA/NifB-like_rSAM"/>
</dbReference>
<dbReference type="Gene3D" id="3.40.50.12160">
    <property type="entry name" value="Methylthiotransferase, N-terminal domain"/>
    <property type="match status" value="1"/>
</dbReference>
<dbReference type="Pfam" id="PF18693">
    <property type="entry name" value="TRAM_2"/>
    <property type="match status" value="1"/>
</dbReference>
<gene>
    <name evidence="8 12" type="primary">rimO</name>
    <name evidence="12" type="ORF">ACERK3_12330</name>
</gene>
<dbReference type="CDD" id="cd01335">
    <property type="entry name" value="Radical_SAM"/>
    <property type="match status" value="1"/>
</dbReference>
<evidence type="ECO:0000259" key="11">
    <source>
        <dbReference type="PROSITE" id="PS51918"/>
    </source>
</evidence>
<dbReference type="PROSITE" id="PS01278">
    <property type="entry name" value="MTTASE_RADICAL"/>
    <property type="match status" value="1"/>
</dbReference>
<feature type="binding site" evidence="8">
    <location>
        <position position="197"/>
    </location>
    <ligand>
        <name>[4Fe-4S] cluster</name>
        <dbReference type="ChEBI" id="CHEBI:49883"/>
        <label>2</label>
        <note>4Fe-4S-S-AdoMet</note>
    </ligand>
</feature>